<dbReference type="GO" id="GO:0000166">
    <property type="term" value="F:nucleotide binding"/>
    <property type="evidence" value="ECO:0007669"/>
    <property type="project" value="UniProtKB-KW"/>
</dbReference>
<protein>
    <submittedName>
        <fullName evidence="8">Uncharacterized protein</fullName>
    </submittedName>
</protein>
<dbReference type="GO" id="GO:0003723">
    <property type="term" value="F:RNA binding"/>
    <property type="evidence" value="ECO:0007669"/>
    <property type="project" value="UniProtKB-KW"/>
</dbReference>
<dbReference type="SUPFAM" id="SSF81891">
    <property type="entry name" value="Poly A polymerase C-terminal region-like"/>
    <property type="match status" value="1"/>
</dbReference>
<comment type="similarity">
    <text evidence="1 4">Belongs to the tRNA nucleotidyltransferase/poly(A) polymerase family.</text>
</comment>
<keyword evidence="2 4" id="KW-0808">Transferase</keyword>
<keyword evidence="3" id="KW-0547">Nucleotide-binding</keyword>
<feature type="compositionally biased region" description="Low complexity" evidence="5">
    <location>
        <begin position="514"/>
        <end position="528"/>
    </location>
</feature>
<name>A0AAD8SL08_LOLMU</name>
<evidence type="ECO:0000256" key="5">
    <source>
        <dbReference type="SAM" id="MobiDB-lite"/>
    </source>
</evidence>
<evidence type="ECO:0000313" key="9">
    <source>
        <dbReference type="Proteomes" id="UP001231189"/>
    </source>
</evidence>
<dbReference type="Gene3D" id="3.30.460.10">
    <property type="entry name" value="Beta Polymerase, domain 2"/>
    <property type="match status" value="1"/>
</dbReference>
<comment type="caution">
    <text evidence="8">The sequence shown here is derived from an EMBL/GenBank/DDBJ whole genome shotgun (WGS) entry which is preliminary data.</text>
</comment>
<feature type="region of interest" description="Disordered" evidence="5">
    <location>
        <begin position="34"/>
        <end position="59"/>
    </location>
</feature>
<evidence type="ECO:0000313" key="8">
    <source>
        <dbReference type="EMBL" id="KAK1653293.1"/>
    </source>
</evidence>
<dbReference type="InterPro" id="IPR032828">
    <property type="entry name" value="PolyA_RNA-bd"/>
</dbReference>
<dbReference type="Proteomes" id="UP001231189">
    <property type="component" value="Unassembled WGS sequence"/>
</dbReference>
<dbReference type="InterPro" id="IPR043519">
    <property type="entry name" value="NT_sf"/>
</dbReference>
<dbReference type="CDD" id="cd05398">
    <property type="entry name" value="NT_ClassII-CCAase"/>
    <property type="match status" value="1"/>
</dbReference>
<feature type="domain" description="tRNA nucleotidyltransferase/poly(A) polymerase RNA and SrmB- binding" evidence="7">
    <location>
        <begin position="245"/>
        <end position="307"/>
    </location>
</feature>
<evidence type="ECO:0000256" key="1">
    <source>
        <dbReference type="ARBA" id="ARBA00007265"/>
    </source>
</evidence>
<accession>A0AAD8SL08</accession>
<feature type="domain" description="Poly A polymerase head" evidence="6">
    <location>
        <begin position="99"/>
        <end position="217"/>
    </location>
</feature>
<keyword evidence="4" id="KW-0694">RNA-binding</keyword>
<evidence type="ECO:0000256" key="4">
    <source>
        <dbReference type="RuleBase" id="RU003953"/>
    </source>
</evidence>
<dbReference type="InterPro" id="IPR052191">
    <property type="entry name" value="tRNA_ntf/polyA_polymerase_I"/>
</dbReference>
<evidence type="ECO:0000259" key="6">
    <source>
        <dbReference type="Pfam" id="PF01743"/>
    </source>
</evidence>
<keyword evidence="9" id="KW-1185">Reference proteome</keyword>
<dbReference type="SUPFAM" id="SSF81301">
    <property type="entry name" value="Nucleotidyltransferase"/>
    <property type="match status" value="1"/>
</dbReference>
<dbReference type="PANTHER" id="PTHR43051">
    <property type="entry name" value="POLYNUCLEOTIDE ADENYLYLTRANSFERASE FAMILY PROTEIN"/>
    <property type="match status" value="1"/>
</dbReference>
<reference evidence="8" key="1">
    <citation type="submission" date="2023-07" db="EMBL/GenBank/DDBJ databases">
        <title>A chromosome-level genome assembly of Lolium multiflorum.</title>
        <authorList>
            <person name="Chen Y."/>
            <person name="Copetti D."/>
            <person name="Kolliker R."/>
            <person name="Studer B."/>
        </authorList>
    </citation>
    <scope>NUCLEOTIDE SEQUENCE</scope>
    <source>
        <strain evidence="8">02402/16</strain>
        <tissue evidence="8">Leaf</tissue>
    </source>
</reference>
<evidence type="ECO:0000259" key="7">
    <source>
        <dbReference type="Pfam" id="PF12627"/>
    </source>
</evidence>
<dbReference type="Pfam" id="PF12627">
    <property type="entry name" value="PolyA_pol_RNAbd"/>
    <property type="match status" value="1"/>
</dbReference>
<dbReference type="InterPro" id="IPR002646">
    <property type="entry name" value="PolA_pol_head_dom"/>
</dbReference>
<evidence type="ECO:0000256" key="2">
    <source>
        <dbReference type="ARBA" id="ARBA00022679"/>
    </source>
</evidence>
<proteinExistence type="inferred from homology"/>
<dbReference type="EMBL" id="JAUUTY010000004">
    <property type="protein sequence ID" value="KAK1653293.1"/>
    <property type="molecule type" value="Genomic_DNA"/>
</dbReference>
<feature type="region of interest" description="Disordered" evidence="5">
    <location>
        <begin position="511"/>
        <end position="544"/>
    </location>
</feature>
<sequence>MTAARRCTDLSSLSPPPALLSRLSAAASRLLQTRQYGSRKEGDGGGMRNARSSSGSRPGFIDRSSWRCFDSRAVGIHPGAIPLNCWSVLQKLKRKGFEAYLVGGCVRDLLLKRPPKDFDVITTASLKQIKKLDFKRCFIIGTRFPICQVHMRGSTFEVSSFSTNCSEESGGDDQGDILRWKNSLKRDFTINSLFFNPFNNRVYDYVNGVMDLRKNKVCTVIPAHVSFKEDSARILRGLRVAARLGFQFSSETSTAIRDLSPSIINIDKSRLMMEMRYMLSHGAAESSIRLLSKYGLLDILLPFQAAYLSDQMKGRSSDRDLMLMKLLANLDKFFSADWPCHSSLWLGLLAFHTALVNAPQDAQVIKAFAALMHFGTWDSAVEFLKQDVGAPAIFVPEALGPSQAKLDDNLMKQISQLASLVNSSVDTFTCLDSLKQSLARHSKASQFSGVVFVSARERSRVLGIFKGLDSDLTSYVETRGMHGIDYRLMEYGDAREVRFVLGKVILDTMREESPPASTDDAAAASAKPVADHTDGVHHPLSSLF</sequence>
<dbReference type="Gene3D" id="1.10.3090.10">
    <property type="entry name" value="cca-adding enzyme, domain 2"/>
    <property type="match status" value="1"/>
</dbReference>
<organism evidence="8 9">
    <name type="scientific">Lolium multiflorum</name>
    <name type="common">Italian ryegrass</name>
    <name type="synonym">Lolium perenne subsp. multiflorum</name>
    <dbReference type="NCBI Taxonomy" id="4521"/>
    <lineage>
        <taxon>Eukaryota</taxon>
        <taxon>Viridiplantae</taxon>
        <taxon>Streptophyta</taxon>
        <taxon>Embryophyta</taxon>
        <taxon>Tracheophyta</taxon>
        <taxon>Spermatophyta</taxon>
        <taxon>Magnoliopsida</taxon>
        <taxon>Liliopsida</taxon>
        <taxon>Poales</taxon>
        <taxon>Poaceae</taxon>
        <taxon>BOP clade</taxon>
        <taxon>Pooideae</taxon>
        <taxon>Poodae</taxon>
        <taxon>Poeae</taxon>
        <taxon>Poeae Chloroplast Group 2 (Poeae type)</taxon>
        <taxon>Loliodinae</taxon>
        <taxon>Loliinae</taxon>
        <taxon>Lolium</taxon>
    </lineage>
</organism>
<dbReference type="PANTHER" id="PTHR43051:SF1">
    <property type="entry name" value="POLYNUCLEOTIDE ADENYLYLTRANSFERASE FAMILY PROTEIN"/>
    <property type="match status" value="1"/>
</dbReference>
<evidence type="ECO:0000256" key="3">
    <source>
        <dbReference type="ARBA" id="ARBA00022741"/>
    </source>
</evidence>
<dbReference type="AlphaFoldDB" id="A0AAD8SL08"/>
<gene>
    <name evidence="8" type="ORF">QYE76_071098</name>
</gene>
<dbReference type="Pfam" id="PF01743">
    <property type="entry name" value="PolyA_pol"/>
    <property type="match status" value="1"/>
</dbReference>
<dbReference type="GO" id="GO:0016779">
    <property type="term" value="F:nucleotidyltransferase activity"/>
    <property type="evidence" value="ECO:0007669"/>
    <property type="project" value="InterPro"/>
</dbReference>
<dbReference type="GO" id="GO:0001680">
    <property type="term" value="P:tRNA 3'-terminal CCA addition"/>
    <property type="evidence" value="ECO:0007669"/>
    <property type="project" value="UniProtKB-ARBA"/>
</dbReference>